<sequence>MKQLGPDEARQGREGKPVLIILLVSLAAAVVVWILVEIFGSMIAPEVPSNSEGSVPPATTETVPPASAE</sequence>
<dbReference type="RefSeq" id="WP_094508115.1">
    <property type="nucleotide sequence ID" value="NZ_JBHEEK010000003.1"/>
</dbReference>
<keyword evidence="2" id="KW-1133">Transmembrane helix</keyword>
<reference evidence="3 4" key="1">
    <citation type="submission" date="2017-07" db="EMBL/GenBank/DDBJ databases">
        <title>Phylogenetic study on the rhizospheric bacterium Ochrobactrum sp. A44.</title>
        <authorList>
            <person name="Krzyzanowska D.M."/>
            <person name="Ossowicki A."/>
            <person name="Rajewska M."/>
            <person name="Maciag T."/>
            <person name="Kaczynski Z."/>
            <person name="Czerwicka M."/>
            <person name="Jafra S."/>
        </authorList>
    </citation>
    <scope>NUCLEOTIDE SEQUENCE [LARGE SCALE GENOMIC DNA]</scope>
    <source>
        <strain evidence="3 4">DSM 7216</strain>
    </source>
</reference>
<comment type="caution">
    <text evidence="3">The sequence shown here is derived from an EMBL/GenBank/DDBJ whole genome shotgun (WGS) entry which is preliminary data.</text>
</comment>
<evidence type="ECO:0000256" key="2">
    <source>
        <dbReference type="SAM" id="Phobius"/>
    </source>
</evidence>
<protein>
    <submittedName>
        <fullName evidence="3">Uncharacterized protein</fullName>
    </submittedName>
</protein>
<dbReference type="EMBL" id="NNRJ01000051">
    <property type="protein sequence ID" value="OYR14830.1"/>
    <property type="molecule type" value="Genomic_DNA"/>
</dbReference>
<evidence type="ECO:0000313" key="4">
    <source>
        <dbReference type="Proteomes" id="UP000215590"/>
    </source>
</evidence>
<evidence type="ECO:0000256" key="1">
    <source>
        <dbReference type="SAM" id="MobiDB-lite"/>
    </source>
</evidence>
<dbReference type="Proteomes" id="UP000215590">
    <property type="component" value="Unassembled WGS sequence"/>
</dbReference>
<evidence type="ECO:0000313" key="3">
    <source>
        <dbReference type="EMBL" id="OYR14830.1"/>
    </source>
</evidence>
<proteinExistence type="predicted"/>
<feature type="transmembrane region" description="Helical" evidence="2">
    <location>
        <begin position="20"/>
        <end position="44"/>
    </location>
</feature>
<feature type="compositionally biased region" description="Low complexity" evidence="1">
    <location>
        <begin position="54"/>
        <end position="69"/>
    </location>
</feature>
<feature type="region of interest" description="Disordered" evidence="1">
    <location>
        <begin position="45"/>
        <end position="69"/>
    </location>
</feature>
<organism evidence="3 4">
    <name type="scientific">Brucella thiophenivorans</name>
    <dbReference type="NCBI Taxonomy" id="571255"/>
    <lineage>
        <taxon>Bacteria</taxon>
        <taxon>Pseudomonadati</taxon>
        <taxon>Pseudomonadota</taxon>
        <taxon>Alphaproteobacteria</taxon>
        <taxon>Hyphomicrobiales</taxon>
        <taxon>Brucellaceae</taxon>
        <taxon>Brucella/Ochrobactrum group</taxon>
        <taxon>Brucella</taxon>
    </lineage>
</organism>
<name>A0A256FJ81_9HYPH</name>
<keyword evidence="4" id="KW-1185">Reference proteome</keyword>
<dbReference type="AlphaFoldDB" id="A0A256FJ81"/>
<keyword evidence="2" id="KW-0472">Membrane</keyword>
<keyword evidence="2" id="KW-0812">Transmembrane</keyword>
<gene>
    <name evidence="3" type="ORF">CEV31_3084</name>
</gene>
<accession>A0A256FJ81</accession>